<dbReference type="Pfam" id="PF00013">
    <property type="entry name" value="KH_1"/>
    <property type="match status" value="1"/>
</dbReference>
<dbReference type="InterPro" id="IPR036612">
    <property type="entry name" value="KH_dom_type_1_sf"/>
</dbReference>
<evidence type="ECO:0000256" key="2">
    <source>
        <dbReference type="SAM" id="MobiDB-lite"/>
    </source>
</evidence>
<feature type="transmembrane region" description="Helical" evidence="3">
    <location>
        <begin position="1172"/>
        <end position="1195"/>
    </location>
</feature>
<organism evidence="5 6">
    <name type="scientific">Labeo rohita</name>
    <name type="common">Indian major carp</name>
    <name type="synonym">Cyprinus rohita</name>
    <dbReference type="NCBI Taxonomy" id="84645"/>
    <lineage>
        <taxon>Eukaryota</taxon>
        <taxon>Metazoa</taxon>
        <taxon>Chordata</taxon>
        <taxon>Craniata</taxon>
        <taxon>Vertebrata</taxon>
        <taxon>Euteleostomi</taxon>
        <taxon>Actinopterygii</taxon>
        <taxon>Neopterygii</taxon>
        <taxon>Teleostei</taxon>
        <taxon>Ostariophysi</taxon>
        <taxon>Cypriniformes</taxon>
        <taxon>Cyprinidae</taxon>
        <taxon>Labeoninae</taxon>
        <taxon>Labeonini</taxon>
        <taxon>Labeo</taxon>
    </lineage>
</organism>
<feature type="compositionally biased region" description="Basic and acidic residues" evidence="2">
    <location>
        <begin position="497"/>
        <end position="510"/>
    </location>
</feature>
<feature type="transmembrane region" description="Helical" evidence="3">
    <location>
        <begin position="1306"/>
        <end position="1331"/>
    </location>
</feature>
<feature type="region of interest" description="Disordered" evidence="2">
    <location>
        <begin position="437"/>
        <end position="456"/>
    </location>
</feature>
<feature type="transmembrane region" description="Helical" evidence="3">
    <location>
        <begin position="1272"/>
        <end position="1294"/>
    </location>
</feature>
<dbReference type="Proteomes" id="UP000290572">
    <property type="component" value="Unassembled WGS sequence"/>
</dbReference>
<dbReference type="InterPro" id="IPR023298">
    <property type="entry name" value="ATPase_P-typ_TM_dom_sf"/>
</dbReference>
<dbReference type="GO" id="GO:0005739">
    <property type="term" value="C:mitochondrion"/>
    <property type="evidence" value="ECO:0007669"/>
    <property type="project" value="UniProtKB-ARBA"/>
</dbReference>
<feature type="compositionally biased region" description="Basic and acidic residues" evidence="2">
    <location>
        <begin position="442"/>
        <end position="455"/>
    </location>
</feature>
<dbReference type="GO" id="GO:0003723">
    <property type="term" value="F:RNA binding"/>
    <property type="evidence" value="ECO:0007669"/>
    <property type="project" value="UniProtKB-UniRule"/>
</dbReference>
<name>A0A498LPW1_LABRO</name>
<feature type="transmembrane region" description="Helical" evidence="3">
    <location>
        <begin position="281"/>
        <end position="303"/>
    </location>
</feature>
<feature type="compositionally biased region" description="Basic and acidic residues" evidence="2">
    <location>
        <begin position="2141"/>
        <end position="2153"/>
    </location>
</feature>
<feature type="transmembrane region" description="Helical" evidence="3">
    <location>
        <begin position="65"/>
        <end position="87"/>
    </location>
</feature>
<dbReference type="SMART" id="SM00322">
    <property type="entry name" value="KH"/>
    <property type="match status" value="1"/>
</dbReference>
<dbReference type="SUPFAM" id="SSF81665">
    <property type="entry name" value="Calcium ATPase, transmembrane domain M"/>
    <property type="match status" value="1"/>
</dbReference>
<protein>
    <submittedName>
        <fullName evidence="5">Transmembrane 94-like isoform X2</fullName>
    </submittedName>
</protein>
<dbReference type="PANTHER" id="PTHR13219:SF6">
    <property type="entry name" value="TRANSMEMBRANE PROTEIN 94"/>
    <property type="match status" value="1"/>
</dbReference>
<dbReference type="SUPFAM" id="SSF54791">
    <property type="entry name" value="Eukaryotic type KH-domain (KH-domain type I)"/>
    <property type="match status" value="1"/>
</dbReference>
<feature type="compositionally biased region" description="Polar residues" evidence="2">
    <location>
        <begin position="2202"/>
        <end position="2211"/>
    </location>
</feature>
<dbReference type="CDD" id="cd20412">
    <property type="entry name" value="Tudor_TDRD2"/>
    <property type="match status" value="1"/>
</dbReference>
<feature type="transmembrane region" description="Helical" evidence="3">
    <location>
        <begin position="1369"/>
        <end position="1386"/>
    </location>
</feature>
<dbReference type="CDD" id="cd22429">
    <property type="entry name" value="KH-I_TDRKH_rpt2"/>
    <property type="match status" value="1"/>
</dbReference>
<keyword evidence="3" id="KW-1133">Transmembrane helix</keyword>
<evidence type="ECO:0000313" key="6">
    <source>
        <dbReference type="Proteomes" id="UP000290572"/>
    </source>
</evidence>
<evidence type="ECO:0000256" key="3">
    <source>
        <dbReference type="SAM" id="Phobius"/>
    </source>
</evidence>
<evidence type="ECO:0000256" key="1">
    <source>
        <dbReference type="PROSITE-ProRule" id="PRU00117"/>
    </source>
</evidence>
<dbReference type="InterPro" id="IPR039720">
    <property type="entry name" value="TMEM94"/>
</dbReference>
<dbReference type="Gene3D" id="2.30.30.140">
    <property type="match status" value="1"/>
</dbReference>
<feature type="transmembrane region" description="Helical" evidence="3">
    <location>
        <begin position="1125"/>
        <end position="1144"/>
    </location>
</feature>
<feature type="region of interest" description="Disordered" evidence="2">
    <location>
        <begin position="2067"/>
        <end position="2128"/>
    </location>
</feature>
<dbReference type="Gene3D" id="2.40.50.90">
    <property type="match status" value="1"/>
</dbReference>
<dbReference type="InterPro" id="IPR004088">
    <property type="entry name" value="KH_dom_type_1"/>
</dbReference>
<feature type="compositionally biased region" description="Basic and acidic residues" evidence="2">
    <location>
        <begin position="909"/>
        <end position="921"/>
    </location>
</feature>
<keyword evidence="3 5" id="KW-0812">Transmembrane</keyword>
<dbReference type="InterPro" id="IPR035437">
    <property type="entry name" value="SNase_OB-fold_sf"/>
</dbReference>
<dbReference type="Gene3D" id="3.30.310.210">
    <property type="match status" value="1"/>
</dbReference>
<dbReference type="PROSITE" id="PS50304">
    <property type="entry name" value="TUDOR"/>
    <property type="match status" value="1"/>
</dbReference>
<dbReference type="Pfam" id="PF00567">
    <property type="entry name" value="TUDOR"/>
    <property type="match status" value="1"/>
</dbReference>
<dbReference type="InterPro" id="IPR047380">
    <property type="entry name" value="TDRD2-like_tudor"/>
</dbReference>
<feature type="compositionally biased region" description="Basic and acidic residues" evidence="2">
    <location>
        <begin position="2166"/>
        <end position="2201"/>
    </location>
</feature>
<feature type="transmembrane region" description="Helical" evidence="3">
    <location>
        <begin position="1097"/>
        <end position="1119"/>
    </location>
</feature>
<comment type="caution">
    <text evidence="5">The sequence shown here is derived from an EMBL/GenBank/DDBJ whole genome shotgun (WGS) entry which is preliminary data.</text>
</comment>
<dbReference type="InterPro" id="IPR047381">
    <property type="entry name" value="KH-I_TDRKH_rpt2"/>
</dbReference>
<feature type="region of interest" description="Disordered" evidence="2">
    <location>
        <begin position="2141"/>
        <end position="2211"/>
    </location>
</feature>
<dbReference type="SMART" id="SM00333">
    <property type="entry name" value="TUDOR"/>
    <property type="match status" value="1"/>
</dbReference>
<keyword evidence="6" id="KW-1185">Reference proteome</keyword>
<feature type="domain" description="Tudor" evidence="4">
    <location>
        <begin position="1699"/>
        <end position="1758"/>
    </location>
</feature>
<dbReference type="PANTHER" id="PTHR13219">
    <property type="entry name" value="TRANSMEMBRANE PROTEIN 94"/>
    <property type="match status" value="1"/>
</dbReference>
<proteinExistence type="predicted"/>
<dbReference type="InterPro" id="IPR004087">
    <property type="entry name" value="KH_dom"/>
</dbReference>
<feature type="compositionally biased region" description="Low complexity" evidence="2">
    <location>
        <begin position="2076"/>
        <end position="2087"/>
    </location>
</feature>
<reference evidence="5 6" key="1">
    <citation type="submission" date="2018-03" db="EMBL/GenBank/DDBJ databases">
        <title>Draft genome sequence of Rohu Carp (Labeo rohita).</title>
        <authorList>
            <person name="Das P."/>
            <person name="Kushwaha B."/>
            <person name="Joshi C.G."/>
            <person name="Kumar D."/>
            <person name="Nagpure N.S."/>
            <person name="Sahoo L."/>
            <person name="Das S.P."/>
            <person name="Bit A."/>
            <person name="Patnaik S."/>
            <person name="Meher P.K."/>
            <person name="Jayasankar P."/>
            <person name="Koringa P.G."/>
            <person name="Patel N.V."/>
            <person name="Hinsu A.T."/>
            <person name="Kumar R."/>
            <person name="Pandey M."/>
            <person name="Agarwal S."/>
            <person name="Srivastava S."/>
            <person name="Singh M."/>
            <person name="Iquebal M.A."/>
            <person name="Jaiswal S."/>
            <person name="Angadi U.B."/>
            <person name="Kumar N."/>
            <person name="Raza M."/>
            <person name="Shah T.M."/>
            <person name="Rai A."/>
            <person name="Jena J.K."/>
        </authorList>
    </citation>
    <scope>NUCLEOTIDE SEQUENCE [LARGE SCALE GENOMIC DNA]</scope>
    <source>
        <strain evidence="5">DASCIFA01</strain>
        <tissue evidence="5">Testis</tissue>
    </source>
</reference>
<evidence type="ECO:0000259" key="4">
    <source>
        <dbReference type="PROSITE" id="PS50304"/>
    </source>
</evidence>
<feature type="transmembrane region" description="Helical" evidence="3">
    <location>
        <begin position="93"/>
        <end position="114"/>
    </location>
</feature>
<dbReference type="EMBL" id="QBIY01013217">
    <property type="protein sequence ID" value="RXN10121.1"/>
    <property type="molecule type" value="Genomic_DNA"/>
</dbReference>
<dbReference type="Gene3D" id="1.20.1110.10">
    <property type="entry name" value="Calcium-transporting ATPase, transmembrane domain"/>
    <property type="match status" value="1"/>
</dbReference>
<dbReference type="InterPro" id="IPR002999">
    <property type="entry name" value="Tudor"/>
</dbReference>
<gene>
    <name evidence="5" type="ORF">ROHU_030915</name>
</gene>
<feature type="transmembrane region" description="Helical" evidence="3">
    <location>
        <begin position="323"/>
        <end position="343"/>
    </location>
</feature>
<keyword evidence="3" id="KW-0472">Membrane</keyword>
<dbReference type="PROSITE" id="PS50084">
    <property type="entry name" value="KH_TYPE_1"/>
    <property type="match status" value="1"/>
</dbReference>
<accession>A0A498LPW1</accession>
<feature type="region of interest" description="Disordered" evidence="2">
    <location>
        <begin position="894"/>
        <end position="940"/>
    </location>
</feature>
<keyword evidence="1" id="KW-0694">RNA-binding</keyword>
<sequence>MELQDKKQEEAATPLGLSTAQALCTLRDQLSNLLGQHQKSSRRRSTVQELWAKSFLHHDSRHSCFHWPGAVLTLVVVVGLLCCHGSQPKGSQGIELVNAGALFLLLLLNLFLIGRQQRLRTSEMVRRLKSIISQLNDFLERSAGHPLRWAPSLYPDLYTPTSPSWSLHWTFRDEQLVNLPVSLLVEGDVIALRPGQEAFASLRGIKDDEHIVLEPGDLFPPFSPPPSPRGNERRGPHSPQQYRLFRVVRTPILDSVRNSLDLALSRPITALDNERFTVQSIIAKFACPAVLVAFFSINTIRYFCDTPSLTPGPFNFLQLQMMGVLPILPLLFPVMWILVNAYGEARVLAESSRNSPTGLLAKFSEDTLSSYTEVVSSQEMLRCVWRYLVSVLKGESQTLCYTSSLLHSLGSVTVLCCVDKQGILSWPNPSPETVLFFSGRVEPPHDSQDDLRDDLSVNSLCRTEGEEERDEAQEGEALLCLPAFEPSLHMAEQEPSETSHDTARSSDTQRQRRGPQTTRSKHPSGSNVSFSHDTEGGEDDIAQPCGVGDDLCEAEDFVCDYHLEMLSLSQDQQNPVSIQFDDSGWQNHLPSLKPLGLNILLNLCNATVTQQLCRFSDHLSNLALQECHGAVLPVHVPWGLCELSRLIGFTPGARELFKHENHLALYQLPSGEKAKESVPRRLHHFTKRQPPISHLISLFVRDSTTDNVQMLSHGSADLILEACTDFWDGADIYPLSGSDRKKVLDFYQRACLSGYCSAFAYKPMQVALSGQLNGKCVELAPGPTLFSGVELPSTTPIKHGSRRNSWSSDEGIGEGLEKEDCVQALSGQIFMGMVSSQFQARLDTVRLIENLVGACIRFVYFSMEDELRSKVFAEKMGLETGWNCHISLTPNGDGHCDGAPSSPSQAGSLHDDLLQDSRDDAEGPLLPEDQSDLASFQPTDSDVPSFLEDCNRAKLPRGIHQVRPHLKNIDNVPLLVPLFTDCTPETMCEMMKIMQENREVTCCLGSSANFRNSCLFLQSDISISLDPLYPSRCSWETFGYAAGCGLNGDCDELSPMGLSASLNSLACSMSFHQGESVSMVKLIEQARHTTYGIRKCFLFLLQCQLTLVIIQFLACLIQLPPPMNITDILWLSCFCYPLLSVSFLGKPPDSSVMTVATGKNLDSIPRKTQHYFLGWFLLKFGLTMLAYLVGFGFSLQEMCFRAANLTRTDNSSITCTHILTSSSQDGPQWFGELSNGLLLIQKIMAGFLALHTVVISLSYVHRSQPLWRRNPFSNTWWCLTVPVVLLGQVVQAVIDYQLWQDRNTEIVFTLHHIPLLVWLLVSLSIVLVVLINEAVKLHEIRWSLPVGPTQVMAAVKEGPWKSLSSGKKVALAAGLSVGATVGYLVYRHIRSSSVQCQSQEESRISVPLDVYRSIARYQSTFLDIVNQKSGAQINVLPNTEEQSMVNFLIQGSPEQILVAQCALEKMATDCEVITDVIDVPQTAFGRIIGRGGETLKFINRVSGARVNCSKDRGRSLEEKGKITITGTRKEVQSAKEMIMEKVIENETVRKRISQASAMRQKRKPPEMEQFNKAQGPENELLKLNGKDLPSPMTELKQEGPLTVNGFTDNTDTAENSFKSEEEEILSPVSPLEISKFEIPSPDLSFQPDEHLEVYVSASENPQHFWIQILGVRSLQLDKLTAEMSRFYNGDTSQEHRVETIIVGDIVAAPYRDYGTWNRARVLGILGSGLVDLYYVDFGDNGELPREHLRSMRSDFLSLPFQAIECSLAGVRPAGEVWTEAALDDFERMTYCAEWKPLLAKLHSYSHSEISSWPSVKLYDNSQGKALDLGKELIRLGHAVSCEDEGIGLRGDWDESRSLQKMLDDMTGATSELSMSCISLSVQQSFTSPRNGVFEGSDHPWVSKQLEWSSSLTSSLEMERADVDQSLSFGLMSSSTLIHSTPSQNLSDLVSQILESSSSALEPPIQLNNLTPASLVHEPSVQEISSSFTSPSCVEAVTSTLDSFTLSDDVFLGSHCYSGKNKMTSSASEQTGSSYMVDSFSENTESSNSSDGIRGVWYYLTSSRDSSKASLSTTMPESSTASSSYLTESCDETTASSGSVIALSSDSSRSAEDAEVPLRPANPQPNPEVITLNDSIICESDSNKTFEENKREPFTEGNLDEPNPQKSDVKCHKSSLSDDMLHNEKGSVTEDLQEPKNMDFKTETANSGEDNSTRGVTLYIPVYNLKTHWSTLDLYGTGFH</sequence>
<dbReference type="SUPFAM" id="SSF63748">
    <property type="entry name" value="Tudor/PWWP/MBT"/>
    <property type="match status" value="1"/>
</dbReference>
<feature type="region of interest" description="Disordered" evidence="2">
    <location>
        <begin position="491"/>
        <end position="542"/>
    </location>
</feature>
<evidence type="ECO:0000313" key="5">
    <source>
        <dbReference type="EMBL" id="RXN10121.1"/>
    </source>
</evidence>
<feature type="transmembrane region" description="Helical" evidence="3">
    <location>
        <begin position="1239"/>
        <end position="1260"/>
    </location>
</feature>